<dbReference type="Proteomes" id="UP000324288">
    <property type="component" value="Chromosome"/>
</dbReference>
<dbReference type="EC" id="3.1.-.-" evidence="9"/>
<dbReference type="InterPro" id="IPR011108">
    <property type="entry name" value="RMMBL"/>
</dbReference>
<comment type="cofactor">
    <cofactor evidence="12">
        <name>Ca(2+)</name>
        <dbReference type="ChEBI" id="CHEBI:29108"/>
    </cofactor>
    <text evidence="12">Binds 1 Ca(2+) cation per subunit. Seen in 1 crystal structure, it is not clear if it is physiologically important.</text>
</comment>
<dbReference type="OrthoDB" id="9770211at2"/>
<feature type="region of interest" description="Disordered" evidence="13">
    <location>
        <begin position="1"/>
        <end position="43"/>
    </location>
</feature>
<feature type="binding site" evidence="11">
    <location>
        <begin position="297"/>
        <end position="299"/>
    </location>
    <ligand>
        <name>substrate</name>
    </ligand>
</feature>
<dbReference type="InterPro" id="IPR004613">
    <property type="entry name" value="RNase_J"/>
</dbReference>
<dbReference type="PANTHER" id="PTHR43694:SF1">
    <property type="entry name" value="RIBONUCLEASE J"/>
    <property type="match status" value="1"/>
</dbReference>
<evidence type="ECO:0000256" key="9">
    <source>
        <dbReference type="HAMAP-Rule" id="MF_01491"/>
    </source>
</evidence>
<reference evidence="15 17" key="1">
    <citation type="journal article" date="2015" name="Genome Announc.">
        <title>Complete Genome Sequences for Two Strains of a Novel Fastidious, Partially Acid-Fast, Gram-Positive Corynebacterineae Bacterium, Derived from Human Clinical Samples.</title>
        <authorList>
            <person name="Nicholson A.C."/>
            <person name="Bell M."/>
            <person name="Humrighouse B.W."/>
            <person name="McQuiston J.R."/>
        </authorList>
    </citation>
    <scope>NUCLEOTIDE SEQUENCE [LARGE SCALE GENOMIC DNA]</scope>
    <source>
        <strain evidence="15 17">X1698</strain>
    </source>
</reference>
<keyword evidence="2 9" id="KW-0540">Nuclease</keyword>
<keyword evidence="9" id="KW-0698">rRNA processing</keyword>
<feature type="domain" description="Metallo-beta-lactamase" evidence="14">
    <location>
        <begin position="86"/>
        <end position="280"/>
    </location>
</feature>
<name>A0A0M3TBA0_9ACTN</name>
<dbReference type="NCBIfam" id="TIGR00649">
    <property type="entry name" value="MG423"/>
    <property type="match status" value="1"/>
</dbReference>
<feature type="binding site" evidence="12">
    <location>
        <position position="206"/>
    </location>
    <ligand>
        <name>Zn(2+)</name>
        <dbReference type="ChEBI" id="CHEBI:29105"/>
        <label>1</label>
        <note>catalytic</note>
    </ligand>
</feature>
<feature type="binding site" evidence="12">
    <location>
        <position position="455"/>
    </location>
    <ligand>
        <name>Zn(2+)</name>
        <dbReference type="ChEBI" id="CHEBI:29105"/>
        <label>1</label>
        <note>catalytic</note>
    </ligand>
</feature>
<dbReference type="Proteomes" id="UP000068137">
    <property type="component" value="Chromosome"/>
</dbReference>
<evidence type="ECO:0000256" key="10">
    <source>
        <dbReference type="PIRSR" id="PIRSR004803-1"/>
    </source>
</evidence>
<dbReference type="Pfam" id="PF12706">
    <property type="entry name" value="Lactamase_B_2"/>
    <property type="match status" value="1"/>
</dbReference>
<feature type="binding site" evidence="12">
    <location>
        <position position="139"/>
    </location>
    <ligand>
        <name>Zn(2+)</name>
        <dbReference type="ChEBI" id="CHEBI:29105"/>
        <label>1</label>
        <note>catalytic</note>
    </ligand>
</feature>
<feature type="binding site" evidence="12">
    <location>
        <position position="144"/>
    </location>
    <ligand>
        <name>Zn(2+)</name>
        <dbReference type="ChEBI" id="CHEBI:29105"/>
        <label>1</label>
        <note>catalytic</note>
    </ligand>
</feature>
<comment type="similarity">
    <text evidence="9">Belongs to the metallo-beta-lactamase superfamily. RNA-metabolizing metallo-beta-lactamase-like family. Bacterial RNase J subfamily.</text>
</comment>
<dbReference type="InterPro" id="IPR001279">
    <property type="entry name" value="Metallo-B-lactamas"/>
</dbReference>
<evidence type="ECO:0000256" key="7">
    <source>
        <dbReference type="ARBA" id="ARBA00022839"/>
    </source>
</evidence>
<dbReference type="InterPro" id="IPR041636">
    <property type="entry name" value="RNase_J_C"/>
</dbReference>
<dbReference type="Pfam" id="PF07521">
    <property type="entry name" value="RMMBL"/>
    <property type="match status" value="1"/>
</dbReference>
<feature type="binding site" evidence="12">
    <location>
        <position position="116"/>
    </location>
    <ligand>
        <name>Ca(2+)</name>
        <dbReference type="ChEBI" id="CHEBI:29108"/>
    </ligand>
</feature>
<keyword evidence="7 9" id="KW-0269">Exonuclease</keyword>
<dbReference type="PROSITE" id="PS01292">
    <property type="entry name" value="UPF0036"/>
    <property type="match status" value="1"/>
</dbReference>
<dbReference type="SUPFAM" id="SSF56281">
    <property type="entry name" value="Metallo-hydrolase/oxidoreductase"/>
    <property type="match status" value="1"/>
</dbReference>
<dbReference type="KEGG" id="cbq:AL705_00935"/>
<keyword evidence="12" id="KW-0106">Calcium</keyword>
<reference evidence="16 18" key="3">
    <citation type="submission" date="2019-04" db="EMBL/GenBank/DDBJ databases">
        <authorList>
            <person name="Seth-Smith MB H."/>
            <person name="Seth-Smith H."/>
        </authorList>
    </citation>
    <scope>NUCLEOTIDE SEQUENCE [LARGE SCALE GENOMIC DNA]</scope>
    <source>
        <strain evidence="16">USB-603019</strain>
    </source>
</reference>
<feature type="compositionally biased region" description="Polar residues" evidence="13">
    <location>
        <begin position="33"/>
        <end position="43"/>
    </location>
</feature>
<dbReference type="STRING" id="1528099.AL705_00935"/>
<dbReference type="PIRSF" id="PIRSF004803">
    <property type="entry name" value="RnjA"/>
    <property type="match status" value="1"/>
</dbReference>
<organism evidence="15 17">
    <name type="scientific">Lawsonella clevelandensis</name>
    <dbReference type="NCBI Taxonomy" id="1528099"/>
    <lineage>
        <taxon>Bacteria</taxon>
        <taxon>Bacillati</taxon>
        <taxon>Actinomycetota</taxon>
        <taxon>Actinomycetes</taxon>
        <taxon>Mycobacteriales</taxon>
        <taxon>Lawsonellaceae</taxon>
        <taxon>Lawsonella</taxon>
    </lineage>
</organism>
<dbReference type="EMBL" id="CP012390">
    <property type="protein sequence ID" value="ALE18520.1"/>
    <property type="molecule type" value="Genomic_DNA"/>
</dbReference>
<evidence type="ECO:0000256" key="8">
    <source>
        <dbReference type="ARBA" id="ARBA00022884"/>
    </source>
</evidence>
<keyword evidence="18" id="KW-1185">Reference proteome</keyword>
<evidence type="ECO:0000256" key="3">
    <source>
        <dbReference type="ARBA" id="ARBA00022723"/>
    </source>
</evidence>
<dbReference type="Pfam" id="PF22505">
    <property type="entry name" value="RNase_J_b_CASP"/>
    <property type="match status" value="1"/>
</dbReference>
<evidence type="ECO:0000256" key="5">
    <source>
        <dbReference type="ARBA" id="ARBA00022801"/>
    </source>
</evidence>
<dbReference type="InterPro" id="IPR055132">
    <property type="entry name" value="RNase_J_b_CASP"/>
</dbReference>
<evidence type="ECO:0000313" key="18">
    <source>
        <dbReference type="Proteomes" id="UP000324288"/>
    </source>
</evidence>
<feature type="binding site" evidence="12">
    <location>
        <position position="228"/>
    </location>
    <ligand>
        <name>Zn(2+)</name>
        <dbReference type="ChEBI" id="CHEBI:29105"/>
        <label>1</label>
        <note>catalytic</note>
    </ligand>
</feature>
<accession>A0A0M3TBA0</accession>
<comment type="subcellular location">
    <subcellularLocation>
        <location evidence="9">Cytoplasm</location>
    </subcellularLocation>
</comment>
<dbReference type="Gene3D" id="3.10.20.580">
    <property type="match status" value="1"/>
</dbReference>
<evidence type="ECO:0000256" key="2">
    <source>
        <dbReference type="ARBA" id="ARBA00022722"/>
    </source>
</evidence>
<dbReference type="Pfam" id="PF17770">
    <property type="entry name" value="RNase_J_C"/>
    <property type="match status" value="1"/>
</dbReference>
<comment type="subunit">
    <text evidence="9">Homodimer, may be a subunit of the RNA degradosome.</text>
</comment>
<dbReference type="Gene3D" id="3.60.15.10">
    <property type="entry name" value="Ribonuclease Z/Hydroxyacylglutathione hydrolase-like"/>
    <property type="match status" value="1"/>
</dbReference>
<dbReference type="GO" id="GO:0005737">
    <property type="term" value="C:cytoplasm"/>
    <property type="evidence" value="ECO:0007669"/>
    <property type="project" value="UniProtKB-SubCell"/>
</dbReference>
<evidence type="ECO:0000313" key="15">
    <source>
        <dbReference type="EMBL" id="ALE18520.1"/>
    </source>
</evidence>
<dbReference type="GO" id="GO:0008270">
    <property type="term" value="F:zinc ion binding"/>
    <property type="evidence" value="ECO:0007669"/>
    <property type="project" value="InterPro"/>
</dbReference>
<keyword evidence="6 12" id="KW-0862">Zinc</keyword>
<dbReference type="GO" id="GO:0003723">
    <property type="term" value="F:RNA binding"/>
    <property type="evidence" value="ECO:0007669"/>
    <property type="project" value="UniProtKB-UniRule"/>
</dbReference>
<dbReference type="EMBL" id="LR584267">
    <property type="protein sequence ID" value="VHN99769.1"/>
    <property type="molecule type" value="Genomic_DNA"/>
</dbReference>
<evidence type="ECO:0000256" key="13">
    <source>
        <dbReference type="SAM" id="MobiDB-lite"/>
    </source>
</evidence>
<evidence type="ECO:0000259" key="14">
    <source>
        <dbReference type="SMART" id="SM00849"/>
    </source>
</evidence>
<dbReference type="InterPro" id="IPR036866">
    <property type="entry name" value="RibonucZ/Hydroxyglut_hydro"/>
</dbReference>
<evidence type="ECO:0000313" key="17">
    <source>
        <dbReference type="Proteomes" id="UP000068137"/>
    </source>
</evidence>
<evidence type="ECO:0000256" key="11">
    <source>
        <dbReference type="PIRSR" id="PIRSR004803-2"/>
    </source>
</evidence>
<keyword evidence="5 9" id="KW-0378">Hydrolase</keyword>
<dbReference type="InterPro" id="IPR030854">
    <property type="entry name" value="RNase_J_bac"/>
</dbReference>
<dbReference type="GO" id="GO:0004534">
    <property type="term" value="F:5'-3' RNA exonuclease activity"/>
    <property type="evidence" value="ECO:0007669"/>
    <property type="project" value="UniProtKB-UniRule"/>
</dbReference>
<dbReference type="InterPro" id="IPR042173">
    <property type="entry name" value="RNase_J_2"/>
</dbReference>
<evidence type="ECO:0000256" key="1">
    <source>
        <dbReference type="ARBA" id="ARBA00022490"/>
    </source>
</evidence>
<proteinExistence type="inferred from homology"/>
<comment type="cofactor">
    <cofactor evidence="12">
        <name>Zn(2+)</name>
        <dbReference type="ChEBI" id="CHEBI:29105"/>
    </cofactor>
    <text evidence="12">Binds 2 Zn(2+) ions per subunit. It is not clear if Zn(2+) or Mg(2+) is physiologically important.</text>
</comment>
<dbReference type="AlphaFoldDB" id="A0A0M3TBA0"/>
<feature type="binding site" evidence="9 11">
    <location>
        <begin position="429"/>
        <end position="433"/>
    </location>
    <ligand>
        <name>substrate</name>
    </ligand>
</feature>
<evidence type="ECO:0000256" key="12">
    <source>
        <dbReference type="PIRSR" id="PIRSR004803-3"/>
    </source>
</evidence>
<dbReference type="InterPro" id="IPR001587">
    <property type="entry name" value="RNase_J_CS"/>
</dbReference>
<feature type="active site" description="Proton donor" evidence="10">
    <location>
        <position position="260"/>
    </location>
</feature>
<evidence type="ECO:0000256" key="4">
    <source>
        <dbReference type="ARBA" id="ARBA00022759"/>
    </source>
</evidence>
<dbReference type="SMART" id="SM00849">
    <property type="entry name" value="Lactamase_B"/>
    <property type="match status" value="1"/>
</dbReference>
<reference evidence="15" key="2">
    <citation type="journal article" date="2016" name="Int. J. Syst. Evol. Microbiol.">
        <title>Lawsonella clevelandensis gen. nov., sp. nov., a new member of the suborder Corynebacterineae isolated from human abscesses.</title>
        <authorList>
            <person name="Bell M.E."/>
            <person name="Bernard K.A."/>
            <person name="Harrington S.M."/>
            <person name="Patel N.B."/>
            <person name="Tucker T.A."/>
            <person name="Metcalfe M.G."/>
            <person name="McQuiston J.R."/>
        </authorList>
    </citation>
    <scope>NUCLEOTIDE SEQUENCE</scope>
    <source>
        <strain evidence="15">X1698</strain>
    </source>
</reference>
<feature type="binding site" evidence="12">
    <location>
        <position position="143"/>
    </location>
    <ligand>
        <name>Zn(2+)</name>
        <dbReference type="ChEBI" id="CHEBI:29105"/>
        <label>1</label>
        <note>catalytic</note>
    </ligand>
</feature>
<keyword evidence="3 12" id="KW-0479">Metal-binding</keyword>
<keyword evidence="1 9" id="KW-0963">Cytoplasm</keyword>
<dbReference type="PATRIC" id="fig|1562462.4.peg.192"/>
<feature type="binding site" evidence="12">
    <location>
        <position position="114"/>
    </location>
    <ligand>
        <name>Ca(2+)</name>
        <dbReference type="ChEBI" id="CHEBI:29108"/>
    </ligand>
</feature>
<feature type="binding site" evidence="12">
    <location>
        <position position="141"/>
    </location>
    <ligand>
        <name>Zn(2+)</name>
        <dbReference type="ChEBI" id="CHEBI:29105"/>
        <label>1</label>
        <note>catalytic</note>
    </ligand>
</feature>
<sequence length="622" mass="67336">MSDTKRTGRKRVTRRMGPPEADPETLVFDNDDAGSTNSSAETYTESSYGGVHMMQGMDLSEPLSAPTPLAPGAMRLVALGGVSEIGRNMMTYEYDGRILLCDCGVLFPSSSEPGIDLILPDFGYLEDRLDDIEALVLTHGHEDHIGAIPFLLKLRPDIPIVGSEFTNALVKAKCEEHRLHPHCTNVTGESSHNAGPFTVEFFHVNHSIPGALGVVVKSPAGVVVQTGDIKVDQTPKDNLPTDLPALSRFGDDGIDLMLVDSTNATHKGLAPSEAEIEPALRRLIRDAEELVVVACFASNVTRVQMVADAAVSAHRKLALSGRSMIRNMAIARDMGLFTISDDDLIDAQDINQYRRDEVVVMTTGTQGEAMAGLARMARSEHRQVSLHDGDTVIMSSSVVPGNEEAVFGMLNTLAQRGIKVITNHDANIHVSGHGYATDLLFLYNAARPSNVMPVHGEWRHLRYNRDLAVSTGVAPDRVVFAANGVCVDLFEGRLSIAGQVPVGHLYVDGLATGDISGDVLADRAILGEGGFIAATVVVDRRSGQPLATPQVIGKGFTDEPDALDDVPELVEKALRKLAKEAENDPYRMAQTVRRTVGKWVAKKWRRRPMIVPTVIMAEPPQE</sequence>
<dbReference type="CDD" id="cd07714">
    <property type="entry name" value="RNaseJ_MBL-fold"/>
    <property type="match status" value="1"/>
</dbReference>
<keyword evidence="4 9" id="KW-0255">Endonuclease</keyword>
<dbReference type="RefSeq" id="WP_053961415.1">
    <property type="nucleotide sequence ID" value="NZ_CAJPTR010000009.1"/>
</dbReference>
<comment type="function">
    <text evidence="9">An RNase that has 5'-3' exonuclease and possibly endonuclease activity. Involved in maturation of rRNA and in some organisms also mRNA maturation and/or decay.</text>
</comment>
<dbReference type="HAMAP" id="MF_01491">
    <property type="entry name" value="RNase_J_bact"/>
    <property type="match status" value="1"/>
</dbReference>
<feature type="active site" description="Proton acceptor" evidence="10">
    <location>
        <position position="433"/>
    </location>
</feature>
<dbReference type="GO" id="GO:0004521">
    <property type="term" value="F:RNA endonuclease activity"/>
    <property type="evidence" value="ECO:0007669"/>
    <property type="project" value="UniProtKB-UniRule"/>
</dbReference>
<evidence type="ECO:0000313" key="16">
    <source>
        <dbReference type="EMBL" id="VHN99769.1"/>
    </source>
</evidence>
<dbReference type="Gene3D" id="3.40.50.10710">
    <property type="entry name" value="Metallo-hydrolase/oxidoreductase"/>
    <property type="match status" value="1"/>
</dbReference>
<dbReference type="GO" id="GO:0006364">
    <property type="term" value="P:rRNA processing"/>
    <property type="evidence" value="ECO:0007669"/>
    <property type="project" value="UniProtKB-UniRule"/>
</dbReference>
<evidence type="ECO:0000256" key="6">
    <source>
        <dbReference type="ARBA" id="ARBA00022833"/>
    </source>
</evidence>
<keyword evidence="8 9" id="KW-0694">RNA-binding</keyword>
<gene>
    <name evidence="9 16" type="primary">rnj</name>
    <name evidence="15" type="ORF">AL705_00935</name>
    <name evidence="16" type="ORF">LC603019_00195</name>
</gene>
<protein>
    <recommendedName>
        <fullName evidence="9">Ribonuclease J</fullName>
        <shortName evidence="9">RNase J</shortName>
        <ecNumber evidence="9">3.1.-.-</ecNumber>
    </recommendedName>
</protein>
<feature type="binding site" evidence="12">
    <location>
        <position position="508"/>
    </location>
    <ligand>
        <name>Ca(2+)</name>
        <dbReference type="ChEBI" id="CHEBI:29108"/>
    </ligand>
</feature>
<dbReference type="PANTHER" id="PTHR43694">
    <property type="entry name" value="RIBONUCLEASE J"/>
    <property type="match status" value="1"/>
</dbReference>